<dbReference type="Pfam" id="PF04365">
    <property type="entry name" value="BrnT_toxin"/>
    <property type="match status" value="1"/>
</dbReference>
<dbReference type="Proteomes" id="UP001059401">
    <property type="component" value="Chromosome"/>
</dbReference>
<keyword evidence="4" id="KW-1185">Reference proteome</keyword>
<dbReference type="AlphaFoldDB" id="A0AAE9MUZ1"/>
<dbReference type="EMBL" id="CP038804">
    <property type="protein sequence ID" value="UTY33266.1"/>
    <property type="molecule type" value="Genomic_DNA"/>
</dbReference>
<evidence type="ECO:0000313" key="4">
    <source>
        <dbReference type="Proteomes" id="UP001059401"/>
    </source>
</evidence>
<dbReference type="InterPro" id="IPR038573">
    <property type="entry name" value="BrnT_sf"/>
</dbReference>
<evidence type="ECO:0000313" key="1">
    <source>
        <dbReference type="EMBL" id="UTY28363.1"/>
    </source>
</evidence>
<reference evidence="2" key="1">
    <citation type="submission" date="2019-04" db="EMBL/GenBank/DDBJ databases">
        <title>Whole genome sequencing of oral phylogroup 2 treponemes.</title>
        <authorList>
            <person name="Chan Y."/>
            <person name="Zeng H.H."/>
            <person name="Yu X.L."/>
            <person name="Leung W.K."/>
            <person name="Watt R.M."/>
        </authorList>
    </citation>
    <scope>NUCLEOTIDE SEQUENCE</scope>
    <source>
        <strain evidence="2">OMZ 835</strain>
        <strain evidence="1">OMZ 847</strain>
    </source>
</reference>
<dbReference type="Proteomes" id="UP001058682">
    <property type="component" value="Chromosome"/>
</dbReference>
<dbReference type="RefSeq" id="WP_255806237.1">
    <property type="nucleotide sequence ID" value="NZ_CP038802.1"/>
</dbReference>
<organism evidence="2 3">
    <name type="scientific">Treponema putidum</name>
    <dbReference type="NCBI Taxonomy" id="221027"/>
    <lineage>
        <taxon>Bacteria</taxon>
        <taxon>Pseudomonadati</taxon>
        <taxon>Spirochaetota</taxon>
        <taxon>Spirochaetia</taxon>
        <taxon>Spirochaetales</taxon>
        <taxon>Treponemataceae</taxon>
        <taxon>Treponema</taxon>
    </lineage>
</organism>
<dbReference type="InterPro" id="IPR007460">
    <property type="entry name" value="BrnT_toxin"/>
</dbReference>
<evidence type="ECO:0000313" key="3">
    <source>
        <dbReference type="Proteomes" id="UP001058682"/>
    </source>
</evidence>
<gene>
    <name evidence="2" type="ORF">E4N74_03995</name>
    <name evidence="1" type="ORF">E4N76_04715</name>
</gene>
<evidence type="ECO:0000313" key="2">
    <source>
        <dbReference type="EMBL" id="UTY33266.1"/>
    </source>
</evidence>
<protein>
    <submittedName>
        <fullName evidence="2">BrnT family toxin</fullName>
    </submittedName>
</protein>
<proteinExistence type="predicted"/>
<dbReference type="EMBL" id="CP038802">
    <property type="protein sequence ID" value="UTY28363.1"/>
    <property type="molecule type" value="Genomic_DNA"/>
</dbReference>
<dbReference type="Gene3D" id="3.10.450.530">
    <property type="entry name" value="Ribonuclease toxin, BrnT, of type II toxin-antitoxin system"/>
    <property type="match status" value="1"/>
</dbReference>
<name>A0AAE9MUZ1_9SPIR</name>
<accession>A0AAE9MUZ1</accession>
<sequence>MEISFEWDFEKAEINFKKHKVSFEEAQSVFYDPNAVLILDPDHSSEEDRFIILGVSNKSKILVVCHCYRVNDEVIRIISARKATTNEKKQYGGNKNARRI</sequence>